<reference evidence="1 2" key="2">
    <citation type="journal article" date="2012" name="PLoS Pathog.">
        <title>Diverse lifestyles and strategies of plant pathogenesis encoded in the genomes of eighteen Dothideomycetes fungi.</title>
        <authorList>
            <person name="Ohm R.A."/>
            <person name="Feau N."/>
            <person name="Henrissat B."/>
            <person name="Schoch C.L."/>
            <person name="Horwitz B.A."/>
            <person name="Barry K.W."/>
            <person name="Condon B.J."/>
            <person name="Copeland A.C."/>
            <person name="Dhillon B."/>
            <person name="Glaser F."/>
            <person name="Hesse C.N."/>
            <person name="Kosti I."/>
            <person name="LaButti K."/>
            <person name="Lindquist E.A."/>
            <person name="Lucas S."/>
            <person name="Salamov A.A."/>
            <person name="Bradshaw R.E."/>
            <person name="Ciuffetti L."/>
            <person name="Hamelin R.C."/>
            <person name="Kema G.H.J."/>
            <person name="Lawrence C."/>
            <person name="Scott J.A."/>
            <person name="Spatafora J.W."/>
            <person name="Turgeon B.G."/>
            <person name="de Wit P.J.G.M."/>
            <person name="Zhong S."/>
            <person name="Goodwin S.B."/>
            <person name="Grigoriev I.V."/>
        </authorList>
    </citation>
    <scope>NUCLEOTIDE SEQUENCE [LARGE SCALE GENOMIC DNA]</scope>
    <source>
        <strain evidence="2">NZE10 / CBS 128990</strain>
    </source>
</reference>
<dbReference type="EMBL" id="KB446545">
    <property type="protein sequence ID" value="EME39704.1"/>
    <property type="molecule type" value="Genomic_DNA"/>
</dbReference>
<keyword evidence="2" id="KW-1185">Reference proteome</keyword>
<name>M2Y336_DOTSN</name>
<proteinExistence type="predicted"/>
<organism evidence="1 2">
    <name type="scientific">Dothistroma septosporum (strain NZE10 / CBS 128990)</name>
    <name type="common">Red band needle blight fungus</name>
    <name type="synonym">Mycosphaerella pini</name>
    <dbReference type="NCBI Taxonomy" id="675120"/>
    <lineage>
        <taxon>Eukaryota</taxon>
        <taxon>Fungi</taxon>
        <taxon>Dikarya</taxon>
        <taxon>Ascomycota</taxon>
        <taxon>Pezizomycotina</taxon>
        <taxon>Dothideomycetes</taxon>
        <taxon>Dothideomycetidae</taxon>
        <taxon>Mycosphaerellales</taxon>
        <taxon>Mycosphaerellaceae</taxon>
        <taxon>Dothistroma</taxon>
    </lineage>
</organism>
<feature type="non-terminal residue" evidence="1">
    <location>
        <position position="88"/>
    </location>
</feature>
<dbReference type="Proteomes" id="UP000016933">
    <property type="component" value="Unassembled WGS sequence"/>
</dbReference>
<accession>M2Y336</accession>
<dbReference type="AlphaFoldDB" id="M2Y336"/>
<gene>
    <name evidence="1" type="ORF">DOTSEDRAFT_83351</name>
</gene>
<evidence type="ECO:0000313" key="1">
    <source>
        <dbReference type="EMBL" id="EME39704.1"/>
    </source>
</evidence>
<reference evidence="2" key="1">
    <citation type="journal article" date="2012" name="PLoS Genet.">
        <title>The genomes of the fungal plant pathogens Cladosporium fulvum and Dothistroma septosporum reveal adaptation to different hosts and lifestyles but also signatures of common ancestry.</title>
        <authorList>
            <person name="de Wit P.J.G.M."/>
            <person name="van der Burgt A."/>
            <person name="Oekmen B."/>
            <person name="Stergiopoulos I."/>
            <person name="Abd-Elsalam K.A."/>
            <person name="Aerts A.L."/>
            <person name="Bahkali A.H."/>
            <person name="Beenen H.G."/>
            <person name="Chettri P."/>
            <person name="Cox M.P."/>
            <person name="Datema E."/>
            <person name="de Vries R.P."/>
            <person name="Dhillon B."/>
            <person name="Ganley A.R."/>
            <person name="Griffiths S.A."/>
            <person name="Guo Y."/>
            <person name="Hamelin R.C."/>
            <person name="Henrissat B."/>
            <person name="Kabir M.S."/>
            <person name="Jashni M.K."/>
            <person name="Kema G."/>
            <person name="Klaubauf S."/>
            <person name="Lapidus A."/>
            <person name="Levasseur A."/>
            <person name="Lindquist E."/>
            <person name="Mehrabi R."/>
            <person name="Ohm R.A."/>
            <person name="Owen T.J."/>
            <person name="Salamov A."/>
            <person name="Schwelm A."/>
            <person name="Schijlen E."/>
            <person name="Sun H."/>
            <person name="van den Burg H.A."/>
            <person name="van Ham R.C.H.J."/>
            <person name="Zhang S."/>
            <person name="Goodwin S.B."/>
            <person name="Grigoriev I.V."/>
            <person name="Collemare J."/>
            <person name="Bradshaw R.E."/>
        </authorList>
    </citation>
    <scope>NUCLEOTIDE SEQUENCE [LARGE SCALE GENOMIC DNA]</scope>
    <source>
        <strain evidence="2">NZE10 / CBS 128990</strain>
    </source>
</reference>
<sequence length="88" mass="10029">MHHLAFASRSNSELMLLTEQLTPPESFSHQARSLQKPSSNTVIRATSRLRCAFLREAGFVFVGRSDFVTSRLLGVHIQQQARWQTMLD</sequence>
<protein>
    <submittedName>
        <fullName evidence="1">Uncharacterized protein</fullName>
    </submittedName>
</protein>
<evidence type="ECO:0000313" key="2">
    <source>
        <dbReference type="Proteomes" id="UP000016933"/>
    </source>
</evidence>
<dbReference type="HOGENOM" id="CLU_2474924_0_0_1"/>